<evidence type="ECO:0000256" key="3">
    <source>
        <dbReference type="ARBA" id="ARBA00022692"/>
    </source>
</evidence>
<evidence type="ECO:0000313" key="9">
    <source>
        <dbReference type="Proteomes" id="UP000249497"/>
    </source>
</evidence>
<keyword evidence="5 6" id="KW-0472">Membrane</keyword>
<keyword evidence="4 6" id="KW-1133">Transmembrane helix</keyword>
<accession>A0A8T8WLR9</accession>
<protein>
    <recommendedName>
        <fullName evidence="10">Mpv17/PMP22 family protein</fullName>
    </recommendedName>
</protein>
<keyword evidence="3 6" id="KW-0812">Transmembrane</keyword>
<dbReference type="Pfam" id="PF04117">
    <property type="entry name" value="Mpv17_PMP22"/>
    <property type="match status" value="1"/>
</dbReference>
<evidence type="ECO:0000256" key="2">
    <source>
        <dbReference type="ARBA" id="ARBA00006824"/>
    </source>
</evidence>
<evidence type="ECO:0000256" key="7">
    <source>
        <dbReference type="SAM" id="MobiDB-lite"/>
    </source>
</evidence>
<dbReference type="RefSeq" id="XP_025522547.1">
    <property type="nucleotide sequence ID" value="XM_025674770.1"/>
</dbReference>
<proteinExistence type="inferred from homology"/>
<keyword evidence="9" id="KW-1185">Reference proteome</keyword>
<evidence type="ECO:0000256" key="1">
    <source>
        <dbReference type="ARBA" id="ARBA00004141"/>
    </source>
</evidence>
<dbReference type="EMBL" id="KZ824862">
    <property type="protein sequence ID" value="RAH76653.1"/>
    <property type="molecule type" value="Genomic_DNA"/>
</dbReference>
<dbReference type="OrthoDB" id="10267969at2759"/>
<dbReference type="GeneID" id="37178462"/>
<dbReference type="AlphaFoldDB" id="A0A8T8WLR9"/>
<dbReference type="InterPro" id="IPR007248">
    <property type="entry name" value="Mpv17_PMP22"/>
</dbReference>
<evidence type="ECO:0000313" key="8">
    <source>
        <dbReference type="EMBL" id="RAH76653.1"/>
    </source>
</evidence>
<reference evidence="8 9" key="1">
    <citation type="submission" date="2018-02" db="EMBL/GenBank/DDBJ databases">
        <title>The genomes of Aspergillus section Nigri reveals drivers in fungal speciation.</title>
        <authorList>
            <consortium name="DOE Joint Genome Institute"/>
            <person name="Vesth T.C."/>
            <person name="Nybo J."/>
            <person name="Theobald S."/>
            <person name="Brandl J."/>
            <person name="Frisvad J.C."/>
            <person name="Nielsen K.F."/>
            <person name="Lyhne E.K."/>
            <person name="Kogle M.E."/>
            <person name="Kuo A."/>
            <person name="Riley R."/>
            <person name="Clum A."/>
            <person name="Nolan M."/>
            <person name="Lipzen A."/>
            <person name="Salamov A."/>
            <person name="Henrissat B."/>
            <person name="Wiebenga A."/>
            <person name="De vries R.P."/>
            <person name="Grigoriev I.V."/>
            <person name="Mortensen U.H."/>
            <person name="Andersen M.R."/>
            <person name="Baker S.E."/>
        </authorList>
    </citation>
    <scope>NUCLEOTIDE SEQUENCE [LARGE SCALE GENOMIC DNA]</scope>
    <source>
        <strain evidence="8 9">CBS 114.51</strain>
    </source>
</reference>
<feature type="region of interest" description="Disordered" evidence="7">
    <location>
        <begin position="85"/>
        <end position="154"/>
    </location>
</feature>
<gene>
    <name evidence="8" type="ORF">BO86DRAFT_413707</name>
</gene>
<organism evidence="8 9">
    <name type="scientific">Aspergillus japonicus CBS 114.51</name>
    <dbReference type="NCBI Taxonomy" id="1448312"/>
    <lineage>
        <taxon>Eukaryota</taxon>
        <taxon>Fungi</taxon>
        <taxon>Dikarya</taxon>
        <taxon>Ascomycota</taxon>
        <taxon>Pezizomycotina</taxon>
        <taxon>Eurotiomycetes</taxon>
        <taxon>Eurotiomycetidae</taxon>
        <taxon>Eurotiales</taxon>
        <taxon>Aspergillaceae</taxon>
        <taxon>Aspergillus</taxon>
        <taxon>Aspergillus subgen. Circumdati</taxon>
    </lineage>
</organism>
<comment type="similarity">
    <text evidence="2 6">Belongs to the peroxisomal membrane protein PXMP2/4 family.</text>
</comment>
<evidence type="ECO:0000256" key="4">
    <source>
        <dbReference type="ARBA" id="ARBA00022989"/>
    </source>
</evidence>
<dbReference type="Proteomes" id="UP000249497">
    <property type="component" value="Unassembled WGS sequence"/>
</dbReference>
<dbReference type="PANTHER" id="PTHR11266">
    <property type="entry name" value="PEROXISOMAL MEMBRANE PROTEIN 2, PXMP2 MPV17"/>
    <property type="match status" value="1"/>
</dbReference>
<evidence type="ECO:0008006" key="10">
    <source>
        <dbReference type="Google" id="ProtNLM"/>
    </source>
</evidence>
<feature type="transmembrane region" description="Helical" evidence="6">
    <location>
        <begin position="175"/>
        <end position="200"/>
    </location>
</feature>
<name>A0A8T8WLR9_ASPJA</name>
<comment type="subcellular location">
    <subcellularLocation>
        <location evidence="1">Membrane</location>
        <topology evidence="1">Multi-pass membrane protein</topology>
    </subcellularLocation>
</comment>
<evidence type="ECO:0000256" key="5">
    <source>
        <dbReference type="ARBA" id="ARBA00023136"/>
    </source>
</evidence>
<dbReference type="PANTHER" id="PTHR11266:SF80">
    <property type="entry name" value="PEROXISOMAL MEMBRANE PROTEIN 2"/>
    <property type="match status" value="1"/>
</dbReference>
<feature type="compositionally biased region" description="Low complexity" evidence="7">
    <location>
        <begin position="85"/>
        <end position="95"/>
    </location>
</feature>
<evidence type="ECO:0000256" key="6">
    <source>
        <dbReference type="RuleBase" id="RU363053"/>
    </source>
</evidence>
<feature type="transmembrane region" description="Helical" evidence="6">
    <location>
        <begin position="232"/>
        <end position="251"/>
    </location>
</feature>
<sequence length="252" mass="28106">MPPSALTTTFIQSTFLNAIANLLAQVIDQYHRGKPFHLNPTALLQFLIYGLLSVLPNFLWQRRLESRFPGFPAWRRWGWSSSLTATPTTTTPSSTLRRDGKPSPAPPPKGEVCISIGIPPEDIQGKDREKKKKKKDAGRWRSYPQGGTTNNSSNSNPGVRNFLAKFLLDQTVGSVMNIVLFVVLINLLKGVGLSGCWGLLREDFRPIMMARLKYRPLVSVLMYTVIPVDRRVVFGSACGVIWGVYLSLYAVV</sequence>
<dbReference type="GO" id="GO:0005778">
    <property type="term" value="C:peroxisomal membrane"/>
    <property type="evidence" value="ECO:0007669"/>
    <property type="project" value="TreeGrafter"/>
</dbReference>